<dbReference type="CDD" id="cd03405">
    <property type="entry name" value="SPFH_HflC"/>
    <property type="match status" value="1"/>
</dbReference>
<dbReference type="Pfam" id="PF01145">
    <property type="entry name" value="Band_7"/>
    <property type="match status" value="1"/>
</dbReference>
<name>A0A160PGW3_9HYPH</name>
<accession>A0A160PGW3</accession>
<comment type="subcellular location">
    <subcellularLocation>
        <location evidence="1">Membrane</location>
        <topology evidence="1">Single-pass membrane protein</topology>
    </subcellularLocation>
</comment>
<dbReference type="RefSeq" id="WP_096485640.1">
    <property type="nucleotide sequence ID" value="NZ_AP014809.1"/>
</dbReference>
<organism evidence="9 10">
    <name type="scientific">Methylorubrum populi</name>
    <dbReference type="NCBI Taxonomy" id="223967"/>
    <lineage>
        <taxon>Bacteria</taxon>
        <taxon>Pseudomonadati</taxon>
        <taxon>Pseudomonadota</taxon>
        <taxon>Alphaproteobacteria</taxon>
        <taxon>Hyphomicrobiales</taxon>
        <taxon>Methylobacteriaceae</taxon>
        <taxon>Methylorubrum</taxon>
    </lineage>
</organism>
<keyword evidence="5" id="KW-0472">Membrane</keyword>
<proteinExistence type="inferred from homology"/>
<evidence type="ECO:0000256" key="7">
    <source>
        <dbReference type="SAM" id="MobiDB-lite"/>
    </source>
</evidence>
<evidence type="ECO:0000313" key="10">
    <source>
        <dbReference type="Proteomes" id="UP000218288"/>
    </source>
</evidence>
<dbReference type="InterPro" id="IPR010200">
    <property type="entry name" value="HflC"/>
</dbReference>
<evidence type="ECO:0000256" key="2">
    <source>
        <dbReference type="ARBA" id="ARBA00007862"/>
    </source>
</evidence>
<evidence type="ECO:0000259" key="8">
    <source>
        <dbReference type="SMART" id="SM00244"/>
    </source>
</evidence>
<keyword evidence="4" id="KW-1133">Transmembrane helix</keyword>
<feature type="region of interest" description="Disordered" evidence="7">
    <location>
        <begin position="290"/>
        <end position="323"/>
    </location>
</feature>
<dbReference type="Gene3D" id="3.30.479.30">
    <property type="entry name" value="Band 7 domain"/>
    <property type="match status" value="1"/>
</dbReference>
<evidence type="ECO:0000256" key="3">
    <source>
        <dbReference type="ARBA" id="ARBA00022692"/>
    </source>
</evidence>
<dbReference type="InterPro" id="IPR001107">
    <property type="entry name" value="Band_7"/>
</dbReference>
<keyword evidence="3" id="KW-0812">Transmembrane</keyword>
<dbReference type="PIRSF" id="PIRSF005651">
    <property type="entry name" value="HflC"/>
    <property type="match status" value="1"/>
</dbReference>
<feature type="compositionally biased region" description="Low complexity" evidence="7">
    <location>
        <begin position="299"/>
        <end position="323"/>
    </location>
</feature>
<dbReference type="GO" id="GO:0016020">
    <property type="term" value="C:membrane"/>
    <property type="evidence" value="ECO:0007669"/>
    <property type="project" value="UniProtKB-SubCell"/>
</dbReference>
<dbReference type="InterPro" id="IPR036013">
    <property type="entry name" value="Band_7/SPFH_dom_sf"/>
</dbReference>
<dbReference type="AlphaFoldDB" id="A0A160PGW3"/>
<gene>
    <name evidence="9" type="ORF">MPPM_2948</name>
</gene>
<evidence type="ECO:0000256" key="6">
    <source>
        <dbReference type="PIRNR" id="PIRNR005651"/>
    </source>
</evidence>
<protein>
    <recommendedName>
        <fullName evidence="6">Protein HflC</fullName>
    </recommendedName>
</protein>
<evidence type="ECO:0000256" key="1">
    <source>
        <dbReference type="ARBA" id="ARBA00004167"/>
    </source>
</evidence>
<evidence type="ECO:0000313" key="9">
    <source>
        <dbReference type="EMBL" id="BAU91553.1"/>
    </source>
</evidence>
<feature type="domain" description="Band 7" evidence="8">
    <location>
        <begin position="23"/>
        <end position="190"/>
    </location>
</feature>
<sequence>MNNPAIRTGLLLIAAVVGIGLYASVFTVGQMQQALVLQLGRVRDVLNPVGQNKPGLYFKVPFTDSVVLFDKRVLDLDLPVQTLLTADRQNLEVDAFARYRIVDPLKFYQSVGTIALANQRLASFTNSALRNVLARTSRDAIVRTERSDLMNTIQEDVNRQAKGLGIEIVDLRMTRVDLPAKNSQAVYDRMTSERKKEATDIRANGDQAATLIRAKADRDVVVILAEANQQQEELRGQGDAEKNRILAEAFGQDADFFAFYRSMQAYEQSLKGQDTRLVVSPNSDFFRYFNDPQGRRPQGARNGAAQPTAAGASAGDATTGAVR</sequence>
<dbReference type="SMART" id="SM00244">
    <property type="entry name" value="PHB"/>
    <property type="match status" value="1"/>
</dbReference>
<comment type="function">
    <text evidence="6">HflC and HflK could regulate a protease.</text>
</comment>
<reference evidence="9 10" key="1">
    <citation type="journal article" date="2016" name="Genome Announc.">
        <title>Complete Genome Sequence of Methylobacterium populi P-1M, Isolated from Pink-Pigmented Household Biofilm.</title>
        <authorList>
            <person name="Morohoshi T."/>
            <person name="Ikeda T."/>
        </authorList>
    </citation>
    <scope>NUCLEOTIDE SEQUENCE [LARGE SCALE GENOMIC DNA]</scope>
    <source>
        <strain evidence="9 10">P-1M</strain>
    </source>
</reference>
<dbReference type="OrthoDB" id="9812991at2"/>
<dbReference type="SUPFAM" id="SSF117892">
    <property type="entry name" value="Band 7/SPFH domain"/>
    <property type="match status" value="1"/>
</dbReference>
<dbReference type="PANTHER" id="PTHR42911">
    <property type="entry name" value="MODULATOR OF FTSH PROTEASE HFLC"/>
    <property type="match status" value="1"/>
</dbReference>
<dbReference type="Proteomes" id="UP000218288">
    <property type="component" value="Chromosome"/>
</dbReference>
<comment type="similarity">
    <text evidence="2 6">Belongs to the band 7/mec-2 family. HflC subfamily.</text>
</comment>
<dbReference type="PANTHER" id="PTHR42911:SF1">
    <property type="entry name" value="MODULATOR OF FTSH PROTEASE HFLC"/>
    <property type="match status" value="1"/>
</dbReference>
<dbReference type="EMBL" id="AP014809">
    <property type="protein sequence ID" value="BAU91553.1"/>
    <property type="molecule type" value="Genomic_DNA"/>
</dbReference>
<evidence type="ECO:0000256" key="5">
    <source>
        <dbReference type="ARBA" id="ARBA00023136"/>
    </source>
</evidence>
<evidence type="ECO:0000256" key="4">
    <source>
        <dbReference type="ARBA" id="ARBA00022989"/>
    </source>
</evidence>